<comment type="caution">
    <text evidence="1">The sequence shown here is derived from an EMBL/GenBank/DDBJ whole genome shotgun (WGS) entry which is preliminary data.</text>
</comment>
<gene>
    <name evidence="1" type="ORF">PPL_08218</name>
</gene>
<dbReference type="GeneID" id="31363698"/>
<dbReference type="EMBL" id="ADBJ01000037">
    <property type="protein sequence ID" value="EFA78757.1"/>
    <property type="molecule type" value="Genomic_DNA"/>
</dbReference>
<dbReference type="AlphaFoldDB" id="D3BIY3"/>
<proteinExistence type="predicted"/>
<sequence length="95" mass="11130">MSSRYQSLSATENEIKQYFEQLHQYLIIIEHKLKKPIIDKDTIINQIDNNINRMKYIVNIIDLNNKLNKNSSSSDIADKNNDIVSIQPNNILQQQ</sequence>
<evidence type="ECO:0000313" key="2">
    <source>
        <dbReference type="Proteomes" id="UP000001396"/>
    </source>
</evidence>
<accession>D3BIY3</accession>
<keyword evidence="2" id="KW-1185">Reference proteome</keyword>
<evidence type="ECO:0000313" key="1">
    <source>
        <dbReference type="EMBL" id="EFA78757.1"/>
    </source>
</evidence>
<dbReference type="RefSeq" id="XP_020430881.1">
    <property type="nucleotide sequence ID" value="XM_020579042.1"/>
</dbReference>
<reference evidence="1 2" key="1">
    <citation type="journal article" date="2011" name="Genome Res.">
        <title>Phylogeny-wide analysis of social amoeba genomes highlights ancient origins for complex intercellular communication.</title>
        <authorList>
            <person name="Heidel A.J."/>
            <person name="Lawal H.M."/>
            <person name="Felder M."/>
            <person name="Schilde C."/>
            <person name="Helps N.R."/>
            <person name="Tunggal B."/>
            <person name="Rivero F."/>
            <person name="John U."/>
            <person name="Schleicher M."/>
            <person name="Eichinger L."/>
            <person name="Platzer M."/>
            <person name="Noegel A.A."/>
            <person name="Schaap P."/>
            <person name="Gloeckner G."/>
        </authorList>
    </citation>
    <scope>NUCLEOTIDE SEQUENCE [LARGE SCALE GENOMIC DNA]</scope>
    <source>
        <strain evidence="2">ATCC 26659 / Pp 5 / PN500</strain>
    </source>
</reference>
<name>D3BIY3_HETP5</name>
<organism evidence="1 2">
    <name type="scientific">Heterostelium pallidum (strain ATCC 26659 / Pp 5 / PN500)</name>
    <name type="common">Cellular slime mold</name>
    <name type="synonym">Polysphondylium pallidum</name>
    <dbReference type="NCBI Taxonomy" id="670386"/>
    <lineage>
        <taxon>Eukaryota</taxon>
        <taxon>Amoebozoa</taxon>
        <taxon>Evosea</taxon>
        <taxon>Eumycetozoa</taxon>
        <taxon>Dictyostelia</taxon>
        <taxon>Acytosteliales</taxon>
        <taxon>Acytosteliaceae</taxon>
        <taxon>Heterostelium</taxon>
    </lineage>
</organism>
<protein>
    <submittedName>
        <fullName evidence="1">Uncharacterized protein</fullName>
    </submittedName>
</protein>
<dbReference type="Proteomes" id="UP000001396">
    <property type="component" value="Unassembled WGS sequence"/>
</dbReference>
<dbReference type="InParanoid" id="D3BIY3"/>